<dbReference type="Proteomes" id="UP001216390">
    <property type="component" value="Chromosome"/>
</dbReference>
<protein>
    <submittedName>
        <fullName evidence="2">GAF domain-containing protein</fullName>
    </submittedName>
</protein>
<evidence type="ECO:0000313" key="3">
    <source>
        <dbReference type="Proteomes" id="UP001216390"/>
    </source>
</evidence>
<feature type="domain" description="GAF" evidence="1">
    <location>
        <begin position="177"/>
        <end position="340"/>
    </location>
</feature>
<evidence type="ECO:0000259" key="1">
    <source>
        <dbReference type="SMART" id="SM00065"/>
    </source>
</evidence>
<dbReference type="RefSeq" id="WP_272737645.1">
    <property type="nucleotide sequence ID" value="NZ_CP116942.1"/>
</dbReference>
<dbReference type="KEGG" id="ima:PO878_05245"/>
<name>A0AAE9YBN2_9ACTN</name>
<dbReference type="InterPro" id="IPR012349">
    <property type="entry name" value="Split_barrel_FMN-bd"/>
</dbReference>
<dbReference type="Pfam" id="PF01590">
    <property type="entry name" value="GAF"/>
    <property type="match status" value="1"/>
</dbReference>
<evidence type="ECO:0000313" key="2">
    <source>
        <dbReference type="EMBL" id="WCO68128.1"/>
    </source>
</evidence>
<dbReference type="Gene3D" id="3.30.450.40">
    <property type="match status" value="1"/>
</dbReference>
<dbReference type="AlphaFoldDB" id="A0AAE9YBN2"/>
<organism evidence="2 3">
    <name type="scientific">Iamia majanohamensis</name>
    <dbReference type="NCBI Taxonomy" id="467976"/>
    <lineage>
        <taxon>Bacteria</taxon>
        <taxon>Bacillati</taxon>
        <taxon>Actinomycetota</taxon>
        <taxon>Acidimicrobiia</taxon>
        <taxon>Acidimicrobiales</taxon>
        <taxon>Iamiaceae</taxon>
        <taxon>Iamia</taxon>
    </lineage>
</organism>
<dbReference type="InterPro" id="IPR011576">
    <property type="entry name" value="Pyridox_Oxase_N"/>
</dbReference>
<dbReference type="EMBL" id="CP116942">
    <property type="protein sequence ID" value="WCO68128.1"/>
    <property type="molecule type" value="Genomic_DNA"/>
</dbReference>
<dbReference type="SMART" id="SM00065">
    <property type="entry name" value="GAF"/>
    <property type="match status" value="1"/>
</dbReference>
<dbReference type="InterPro" id="IPR029016">
    <property type="entry name" value="GAF-like_dom_sf"/>
</dbReference>
<reference evidence="2" key="1">
    <citation type="submission" date="2023-01" db="EMBL/GenBank/DDBJ databases">
        <title>The diversity of Class Acidimicrobiia in South China Sea sediment environments and the proposal of Iamia marina sp. nov., a novel species of the genus Iamia.</title>
        <authorList>
            <person name="He Y."/>
            <person name="Tian X."/>
        </authorList>
    </citation>
    <scope>NUCLEOTIDE SEQUENCE</scope>
    <source>
        <strain evidence="2">DSM 19957</strain>
    </source>
</reference>
<gene>
    <name evidence="2" type="ORF">PO878_05245</name>
</gene>
<keyword evidence="3" id="KW-1185">Reference proteome</keyword>
<dbReference type="PANTHER" id="PTHR40660:SF1">
    <property type="entry name" value="5'-PHOSPHATE OXIDASE PUTATIVE DOMAIN-CONTAINING PROTEIN-RELATED"/>
    <property type="match status" value="1"/>
</dbReference>
<dbReference type="InterPro" id="IPR003018">
    <property type="entry name" value="GAF"/>
</dbReference>
<accession>A0AAE9YBN2</accession>
<sequence length="467" mass="50067">MTATAPPPGAPEGEQLPLSVLERCFTGVIPAVIATASADGTPNVTYLSRCHAVDDERLALSNQFFSKTARNLAENPRASMLIIDPVTHDEYRLDLAYERTERRGELFDRLAADVVAIAAMTGMQDVFRLRAADIYRVTSLVATPINPDAPPPPEGGRPGPGTVAVGEMCSRIARCPDLESLVATLVDGLDRVLGYHHVHLLLAAEDGRSLYTMASRGFDAESVGAEVTMGDGVIGMAAQRGEPMRVGNLGQMSKYSRTVQRSWEDHGGEGAAPAVPMPGLPGAHSRVAVPAFALGQLVGVLSADSRDRVAFGPADEAALSVVASLFASAYETLRAEERAADPVLPGSAAPGGVAPDGRAPVRVRHFAADGSTFLDGEYLIKGVAGRILWALLGELHRDGRVDFTNKELRLDPTLDMPGFKDNLESRLILLKRRLDEREAAIRMTRTGRGRFRLDVERPVRLDPVVDA</sequence>
<dbReference type="PANTHER" id="PTHR40660">
    <property type="entry name" value="5'-PHOSPHATE OXIDASE PUTATIVE DOMAIN-CONTAINING PROTEIN-RELATED"/>
    <property type="match status" value="1"/>
</dbReference>
<dbReference type="Pfam" id="PF01243">
    <property type="entry name" value="PNPOx_N"/>
    <property type="match status" value="1"/>
</dbReference>
<dbReference type="SUPFAM" id="SSF50475">
    <property type="entry name" value="FMN-binding split barrel"/>
    <property type="match status" value="1"/>
</dbReference>
<dbReference type="SUPFAM" id="SSF55781">
    <property type="entry name" value="GAF domain-like"/>
    <property type="match status" value="1"/>
</dbReference>
<proteinExistence type="predicted"/>
<dbReference type="Gene3D" id="2.30.110.10">
    <property type="entry name" value="Electron Transport, Fmn-binding Protein, Chain A"/>
    <property type="match status" value="1"/>
</dbReference>